<evidence type="ECO:0000313" key="3">
    <source>
        <dbReference type="Proteomes" id="UP000250235"/>
    </source>
</evidence>
<feature type="region of interest" description="Disordered" evidence="1">
    <location>
        <begin position="1"/>
        <end position="60"/>
    </location>
</feature>
<protein>
    <submittedName>
        <fullName evidence="2">XIAP-associated factor 1</fullName>
    </submittedName>
</protein>
<dbReference type="EMBL" id="KV019661">
    <property type="protein sequence ID" value="KZV15663.1"/>
    <property type="molecule type" value="Genomic_DNA"/>
</dbReference>
<dbReference type="Proteomes" id="UP000250235">
    <property type="component" value="Unassembled WGS sequence"/>
</dbReference>
<evidence type="ECO:0000313" key="2">
    <source>
        <dbReference type="EMBL" id="KZV15663.1"/>
    </source>
</evidence>
<reference evidence="2 3" key="1">
    <citation type="journal article" date="2015" name="Proc. Natl. Acad. Sci. U.S.A.">
        <title>The resurrection genome of Boea hygrometrica: A blueprint for survival of dehydration.</title>
        <authorList>
            <person name="Xiao L."/>
            <person name="Yang G."/>
            <person name="Zhang L."/>
            <person name="Yang X."/>
            <person name="Zhao S."/>
            <person name="Ji Z."/>
            <person name="Zhou Q."/>
            <person name="Hu M."/>
            <person name="Wang Y."/>
            <person name="Chen M."/>
            <person name="Xu Y."/>
            <person name="Jin H."/>
            <person name="Xiao X."/>
            <person name="Hu G."/>
            <person name="Bao F."/>
            <person name="Hu Y."/>
            <person name="Wan P."/>
            <person name="Li L."/>
            <person name="Deng X."/>
            <person name="Kuang T."/>
            <person name="Xiang C."/>
            <person name="Zhu J.K."/>
            <person name="Oliver M.J."/>
            <person name="He Y."/>
        </authorList>
    </citation>
    <scope>NUCLEOTIDE SEQUENCE [LARGE SCALE GENOMIC DNA]</scope>
    <source>
        <strain evidence="3">cv. XS01</strain>
    </source>
</reference>
<dbReference type="AlphaFoldDB" id="A0A2Z7A3I1"/>
<keyword evidence="3" id="KW-1185">Reference proteome</keyword>
<sequence length="130" mass="14727">MQPTRPAAALCFRPPSSDRPGQSRAGWTSPRSSRSYPDQPRSQPRSHDGARAVRRGRTAPLTHMQRACFLNQSMVQPSTAKLGQPLDLPRAIMKHLDVSHSPMNIPLAEATQNRSKLDRRKHEHPWIYMN</sequence>
<name>A0A2Z7A3I1_9LAMI</name>
<accession>A0A2Z7A3I1</accession>
<proteinExistence type="predicted"/>
<evidence type="ECO:0000256" key="1">
    <source>
        <dbReference type="SAM" id="MobiDB-lite"/>
    </source>
</evidence>
<organism evidence="2 3">
    <name type="scientific">Dorcoceras hygrometricum</name>
    <dbReference type="NCBI Taxonomy" id="472368"/>
    <lineage>
        <taxon>Eukaryota</taxon>
        <taxon>Viridiplantae</taxon>
        <taxon>Streptophyta</taxon>
        <taxon>Embryophyta</taxon>
        <taxon>Tracheophyta</taxon>
        <taxon>Spermatophyta</taxon>
        <taxon>Magnoliopsida</taxon>
        <taxon>eudicotyledons</taxon>
        <taxon>Gunneridae</taxon>
        <taxon>Pentapetalae</taxon>
        <taxon>asterids</taxon>
        <taxon>lamiids</taxon>
        <taxon>Lamiales</taxon>
        <taxon>Gesneriaceae</taxon>
        <taxon>Didymocarpoideae</taxon>
        <taxon>Trichosporeae</taxon>
        <taxon>Loxocarpinae</taxon>
        <taxon>Dorcoceras</taxon>
    </lineage>
</organism>
<gene>
    <name evidence="2" type="ORF">F511_33087</name>
</gene>
<feature type="compositionally biased region" description="Polar residues" evidence="1">
    <location>
        <begin position="25"/>
        <end position="43"/>
    </location>
</feature>